<keyword evidence="1" id="KW-0472">Membrane</keyword>
<dbReference type="EMBL" id="FQUU01000012">
    <property type="protein sequence ID" value="SHF51906.1"/>
    <property type="molecule type" value="Genomic_DNA"/>
</dbReference>
<feature type="transmembrane region" description="Helical" evidence="1">
    <location>
        <begin position="12"/>
        <end position="37"/>
    </location>
</feature>
<name>A0A1M5CB57_9BACT</name>
<keyword evidence="1" id="KW-0812">Transmembrane</keyword>
<sequence length="83" mass="9755">MNQLLDITGHFIYLAVSVILFPLMVVLDCFLGLWMFAKYSKKLVRRLSIRARQKQKQEVYPLDLRKALVYLRSKSMNIHVNGN</sequence>
<keyword evidence="3" id="KW-1185">Reference proteome</keyword>
<accession>A0A1M5CB57</accession>
<keyword evidence="1" id="KW-1133">Transmembrane helix</keyword>
<dbReference type="Proteomes" id="UP000184048">
    <property type="component" value="Unassembled WGS sequence"/>
</dbReference>
<organism evidence="2 3">
    <name type="scientific">Flavisolibacter ginsengisoli DSM 18119</name>
    <dbReference type="NCBI Taxonomy" id="1121884"/>
    <lineage>
        <taxon>Bacteria</taxon>
        <taxon>Pseudomonadati</taxon>
        <taxon>Bacteroidota</taxon>
        <taxon>Chitinophagia</taxon>
        <taxon>Chitinophagales</taxon>
        <taxon>Chitinophagaceae</taxon>
        <taxon>Flavisolibacter</taxon>
    </lineage>
</organism>
<gene>
    <name evidence="2" type="ORF">SAMN02745131_02850</name>
</gene>
<dbReference type="RefSeq" id="WP_072836006.1">
    <property type="nucleotide sequence ID" value="NZ_FQUU01000012.1"/>
</dbReference>
<reference evidence="2 3" key="1">
    <citation type="submission" date="2016-11" db="EMBL/GenBank/DDBJ databases">
        <authorList>
            <person name="Jaros S."/>
            <person name="Januszkiewicz K."/>
            <person name="Wedrychowicz H."/>
        </authorList>
    </citation>
    <scope>NUCLEOTIDE SEQUENCE [LARGE SCALE GENOMIC DNA]</scope>
    <source>
        <strain evidence="2 3">DSM 18119</strain>
    </source>
</reference>
<evidence type="ECO:0000256" key="1">
    <source>
        <dbReference type="SAM" id="Phobius"/>
    </source>
</evidence>
<evidence type="ECO:0000313" key="3">
    <source>
        <dbReference type="Proteomes" id="UP000184048"/>
    </source>
</evidence>
<proteinExistence type="predicted"/>
<evidence type="ECO:0000313" key="2">
    <source>
        <dbReference type="EMBL" id="SHF51906.1"/>
    </source>
</evidence>
<protein>
    <submittedName>
        <fullName evidence="2">Uncharacterized protein</fullName>
    </submittedName>
</protein>
<dbReference type="AlphaFoldDB" id="A0A1M5CB57"/>